<dbReference type="EMBL" id="ADEV01000003">
    <property type="protein sequence ID" value="EIK86664.1"/>
    <property type="molecule type" value="Genomic_DNA"/>
</dbReference>
<dbReference type="AlphaFoldDB" id="I4MBS4"/>
<reference evidence="1 2" key="1">
    <citation type="journal article" date="2012" name="J. Bacteriol.">
        <title>Comparative Genomic Analyses of 17 Clinical Isolates of Gardnerella vaginalis Provide Evidence of Multiple Genetically Isolated Clades Consistent with Subspeciation into Genovars.</title>
        <authorList>
            <person name="Ahmed A."/>
            <person name="Earl J."/>
            <person name="Retchless A."/>
            <person name="Hillier S."/>
            <person name="Rabe L."/>
            <person name="Cherpes T."/>
            <person name="Powell E."/>
            <person name="Janto B."/>
            <person name="Eutsey R."/>
            <person name="Hiller N.L."/>
            <person name="Boissy R."/>
            <person name="Dahlgreen M."/>
            <person name="Hall B."/>
            <person name="Costerton J."/>
            <person name="Post J.C."/>
            <person name="Hu F."/>
            <person name="Ehrlich G."/>
        </authorList>
    </citation>
    <scope>NUCLEOTIDE SEQUENCE [LARGE SCALE GENOMIC DNA]</scope>
    <source>
        <strain evidence="1 2">00703Dmash</strain>
    </source>
</reference>
<sequence length="469" mass="52022">MEENSYSLIRLNGVRPNVNDIVIGLYTNIRIDAVLKVDLSRAFAGNDTHAIDIPQLTDRLAFSLRQCEHDDEIEDNPSIALELITNKVADSVMRTWQVVEADVTVRASVRSNYYGLQSEVDDVAITVHRVAKREYDMSNRAVPESIAHVAVRSGKVDIDDLEDSPNADYFRKLIEQNEEENKRIEDAEAAAAAQAAIDIANAAAEDYMGNSAEGDAANKSCSADGEAEKVENSCENACEKTCENDGENTCENTCENLGENLYEKLYEKLYENLDENQLNNPGNEMAAGEERHRFFDVDPLQMRTTLVISMRGVANHATRSAMLKIVALLEQDGKTRVDGISALYVANALDADYYTCVFLLSSTVDEYEMLRLVRIVSCSDKDKITLRVLGSRSYGAPATETESINPEGLPQEIAEMVTVDPKSPELMPWMQIESDAALDHNPLSYSLALALDTQTVGIYSDQWLLGDDY</sequence>
<evidence type="ECO:0000313" key="2">
    <source>
        <dbReference type="Proteomes" id="UP000033074"/>
    </source>
</evidence>
<proteinExistence type="predicted"/>
<organism evidence="1 2">
    <name type="scientific">Gardnerella greenwoodii 00703Dmash</name>
    <dbReference type="NCBI Taxonomy" id="698960"/>
    <lineage>
        <taxon>Bacteria</taxon>
        <taxon>Bacillati</taxon>
        <taxon>Actinomycetota</taxon>
        <taxon>Actinomycetes</taxon>
        <taxon>Bifidobacteriales</taxon>
        <taxon>Bifidobacteriaceae</taxon>
        <taxon>Gardnerella</taxon>
        <taxon>Gardnerella greenwoodii</taxon>
    </lineage>
</organism>
<evidence type="ECO:0008006" key="3">
    <source>
        <dbReference type="Google" id="ProtNLM"/>
    </source>
</evidence>
<accession>I4MBS4</accession>
<name>I4MBS4_9BIFI</name>
<dbReference type="PATRIC" id="fig|698960.3.peg.7"/>
<evidence type="ECO:0000313" key="1">
    <source>
        <dbReference type="EMBL" id="EIK86664.1"/>
    </source>
</evidence>
<dbReference type="Proteomes" id="UP000033074">
    <property type="component" value="Unassembled WGS sequence"/>
</dbReference>
<gene>
    <name evidence="1" type="ORF">CGSMWGv00703Dmash_00049</name>
</gene>
<comment type="caution">
    <text evidence="1">The sequence shown here is derived from an EMBL/GenBank/DDBJ whole genome shotgun (WGS) entry which is preliminary data.</text>
</comment>
<dbReference type="RefSeq" id="WP_004133662.1">
    <property type="nucleotide sequence ID" value="NZ_ADEV01000003.1"/>
</dbReference>
<protein>
    <recommendedName>
        <fullName evidence="3">Dihydroneopterin aldolase</fullName>
    </recommendedName>
</protein>